<evidence type="ECO:0000313" key="4">
    <source>
        <dbReference type="Proteomes" id="UP000249645"/>
    </source>
</evidence>
<dbReference type="PANTHER" id="PTHR30203:SF24">
    <property type="entry name" value="BLR4935 PROTEIN"/>
    <property type="match status" value="1"/>
</dbReference>
<dbReference type="Gene3D" id="1.20.1600.10">
    <property type="entry name" value="Outer membrane efflux proteins (OEP)"/>
    <property type="match status" value="1"/>
</dbReference>
<dbReference type="Pfam" id="PF02321">
    <property type="entry name" value="OEP"/>
    <property type="match status" value="2"/>
</dbReference>
<comment type="caution">
    <text evidence="3">The sequence shown here is derived from an EMBL/GenBank/DDBJ whole genome shotgun (WGS) entry which is preliminary data.</text>
</comment>
<name>A0A2W5GKJ0_9SPHI</name>
<evidence type="ECO:0000256" key="2">
    <source>
        <dbReference type="SAM" id="SignalP"/>
    </source>
</evidence>
<evidence type="ECO:0000256" key="1">
    <source>
        <dbReference type="ARBA" id="ARBA00007613"/>
    </source>
</evidence>
<dbReference type="AlphaFoldDB" id="A0A2W5GKJ0"/>
<accession>A0A2W5GKJ0</accession>
<comment type="similarity">
    <text evidence="1">Belongs to the outer membrane factor (OMF) (TC 1.B.17) family.</text>
</comment>
<feature type="signal peptide" evidence="2">
    <location>
        <begin position="1"/>
        <end position="38"/>
    </location>
</feature>
<dbReference type="Proteomes" id="UP000249645">
    <property type="component" value="Unassembled WGS sequence"/>
</dbReference>
<feature type="chain" id="PRO_5015867114" evidence="2">
    <location>
        <begin position="39"/>
        <end position="445"/>
    </location>
</feature>
<protein>
    <submittedName>
        <fullName evidence="3">TolC family protein</fullName>
    </submittedName>
</protein>
<dbReference type="EMBL" id="QFOI01000229">
    <property type="protein sequence ID" value="PZP46296.1"/>
    <property type="molecule type" value="Genomic_DNA"/>
</dbReference>
<reference evidence="3 4" key="1">
    <citation type="submission" date="2017-11" db="EMBL/GenBank/DDBJ databases">
        <title>Infants hospitalized years apart are colonized by the same room-sourced microbial strains.</title>
        <authorList>
            <person name="Brooks B."/>
            <person name="Olm M.R."/>
            <person name="Firek B.A."/>
            <person name="Baker R."/>
            <person name="Thomas B.C."/>
            <person name="Morowitz M.J."/>
            <person name="Banfield J.F."/>
        </authorList>
    </citation>
    <scope>NUCLEOTIDE SEQUENCE [LARGE SCALE GENOMIC DNA]</scope>
    <source>
        <strain evidence="3">S2_009_000_R2_76</strain>
    </source>
</reference>
<dbReference type="PANTHER" id="PTHR30203">
    <property type="entry name" value="OUTER MEMBRANE CATION EFFLUX PROTEIN"/>
    <property type="match status" value="1"/>
</dbReference>
<dbReference type="InterPro" id="IPR010131">
    <property type="entry name" value="MdtP/NodT-like"/>
</dbReference>
<dbReference type="SUPFAM" id="SSF56954">
    <property type="entry name" value="Outer membrane efflux proteins (OEP)"/>
    <property type="match status" value="1"/>
</dbReference>
<dbReference type="GO" id="GO:0015562">
    <property type="term" value="F:efflux transmembrane transporter activity"/>
    <property type="evidence" value="ECO:0007669"/>
    <property type="project" value="InterPro"/>
</dbReference>
<sequence length="445" mass="50346">MGQKRQCATTIINTEQMKKYIKMVISMAILHLSYTASAQEIDTLFTKRKIDYATYIGLVGKNNLEYSAEKFNINIAEANILSAKIFPDPELGFGFADNGQRRMNMGYGFNSELSWTLELGGKRKARIDVAQNEAQLTKLLLEDYFRNLRADATLAYLLTIQNRHLLDVQFNSYQQMKKLAEADSIRFRLGSITQVDARQSKLEAGTMLNEVYAAQAEWKTALANLSLLLGHREADTLLYPKEDFTGFDRNFILQDLILTAQNNRSDLKAALQHKNVSQSLIKLAKANRAIDLGLSMGVDYNSYVRNVIAPTPSFTTVNAGISIPLKFSNNRPGELRAAQYGMMQAEQLYRQTELTIQTEVTQAFYNYEAAQKQVSQFNTGLLAEAKAILDGKIYSYQRGETSLLEVLDAQRTYNEVQQNYYQTLYNHAAALVELEKAVGIWDINF</sequence>
<organism evidence="3 4">
    <name type="scientific">Pseudopedobacter saltans</name>
    <dbReference type="NCBI Taxonomy" id="151895"/>
    <lineage>
        <taxon>Bacteria</taxon>
        <taxon>Pseudomonadati</taxon>
        <taxon>Bacteroidota</taxon>
        <taxon>Sphingobacteriia</taxon>
        <taxon>Sphingobacteriales</taxon>
        <taxon>Sphingobacteriaceae</taxon>
        <taxon>Pseudopedobacter</taxon>
    </lineage>
</organism>
<keyword evidence="2" id="KW-0732">Signal</keyword>
<gene>
    <name evidence="3" type="ORF">DI598_12225</name>
</gene>
<proteinExistence type="inferred from homology"/>
<dbReference type="InterPro" id="IPR003423">
    <property type="entry name" value="OMP_efflux"/>
</dbReference>
<evidence type="ECO:0000313" key="3">
    <source>
        <dbReference type="EMBL" id="PZP46296.1"/>
    </source>
</evidence>